<feature type="region of interest" description="Disordered" evidence="1">
    <location>
        <begin position="42"/>
        <end position="69"/>
    </location>
</feature>
<feature type="compositionally biased region" description="Low complexity" evidence="1">
    <location>
        <begin position="42"/>
        <end position="54"/>
    </location>
</feature>
<evidence type="ECO:0000256" key="1">
    <source>
        <dbReference type="SAM" id="MobiDB-lite"/>
    </source>
</evidence>
<proteinExistence type="predicted"/>
<evidence type="ECO:0000313" key="2">
    <source>
        <dbReference type="EMBL" id="GAJ22713.1"/>
    </source>
</evidence>
<name>X1UYY0_9ZZZZ</name>
<sequence>ECEIAYRAVRLAQGNSQDEDAYTLTRLAAAIDEVHEQHGLVVGPSLKSSPPSKGIGQSPQALAKSHEAVPQQQLLLAA</sequence>
<accession>X1UYY0</accession>
<gene>
    <name evidence="2" type="ORF">S12H4_55708</name>
</gene>
<dbReference type="EMBL" id="BARW01035768">
    <property type="protein sequence ID" value="GAJ22713.1"/>
    <property type="molecule type" value="Genomic_DNA"/>
</dbReference>
<reference evidence="2" key="1">
    <citation type="journal article" date="2014" name="Front. Microbiol.">
        <title>High frequency of phylogenetically diverse reductive dehalogenase-homologous genes in deep subseafloor sedimentary metagenomes.</title>
        <authorList>
            <person name="Kawai M."/>
            <person name="Futagami T."/>
            <person name="Toyoda A."/>
            <person name="Takaki Y."/>
            <person name="Nishi S."/>
            <person name="Hori S."/>
            <person name="Arai W."/>
            <person name="Tsubouchi T."/>
            <person name="Morono Y."/>
            <person name="Uchiyama I."/>
            <person name="Ito T."/>
            <person name="Fujiyama A."/>
            <person name="Inagaki F."/>
            <person name="Takami H."/>
        </authorList>
    </citation>
    <scope>NUCLEOTIDE SEQUENCE</scope>
    <source>
        <strain evidence="2">Expedition CK06-06</strain>
    </source>
</reference>
<protein>
    <submittedName>
        <fullName evidence="2">Uncharacterized protein</fullName>
    </submittedName>
</protein>
<comment type="caution">
    <text evidence="2">The sequence shown here is derived from an EMBL/GenBank/DDBJ whole genome shotgun (WGS) entry which is preliminary data.</text>
</comment>
<dbReference type="AlphaFoldDB" id="X1UYY0"/>
<organism evidence="2">
    <name type="scientific">marine sediment metagenome</name>
    <dbReference type="NCBI Taxonomy" id="412755"/>
    <lineage>
        <taxon>unclassified sequences</taxon>
        <taxon>metagenomes</taxon>
        <taxon>ecological metagenomes</taxon>
    </lineage>
</organism>
<feature type="non-terminal residue" evidence="2">
    <location>
        <position position="1"/>
    </location>
</feature>